<evidence type="ECO:0000313" key="2">
    <source>
        <dbReference type="Proteomes" id="UP000024635"/>
    </source>
</evidence>
<accession>A0A016TM01</accession>
<name>A0A016TM01_9BILA</name>
<proteinExistence type="predicted"/>
<dbReference type="EMBL" id="JARK01001427">
    <property type="protein sequence ID" value="EYC03770.1"/>
    <property type="molecule type" value="Genomic_DNA"/>
</dbReference>
<keyword evidence="2" id="KW-1185">Reference proteome</keyword>
<reference evidence="2" key="1">
    <citation type="journal article" date="2015" name="Nat. Genet.">
        <title>The genome and transcriptome of the zoonotic hookworm Ancylostoma ceylanicum identify infection-specific gene families.</title>
        <authorList>
            <person name="Schwarz E.M."/>
            <person name="Hu Y."/>
            <person name="Antoshechkin I."/>
            <person name="Miller M.M."/>
            <person name="Sternberg P.W."/>
            <person name="Aroian R.V."/>
        </authorList>
    </citation>
    <scope>NUCLEOTIDE SEQUENCE</scope>
    <source>
        <strain evidence="2">HY135</strain>
    </source>
</reference>
<organism evidence="1 2">
    <name type="scientific">Ancylostoma ceylanicum</name>
    <dbReference type="NCBI Taxonomy" id="53326"/>
    <lineage>
        <taxon>Eukaryota</taxon>
        <taxon>Metazoa</taxon>
        <taxon>Ecdysozoa</taxon>
        <taxon>Nematoda</taxon>
        <taxon>Chromadorea</taxon>
        <taxon>Rhabditida</taxon>
        <taxon>Rhabditina</taxon>
        <taxon>Rhabditomorpha</taxon>
        <taxon>Strongyloidea</taxon>
        <taxon>Ancylostomatidae</taxon>
        <taxon>Ancylostomatinae</taxon>
        <taxon>Ancylostoma</taxon>
    </lineage>
</organism>
<sequence>MIMIFVITTSNNPLVQKSGELYEVPYLALLYRNPTKVRFRYKMNTAAPTEIFVSESLIVLEPQRVSQRIYDDCNAKNSCVSKIQLVERGSAGALGFVRSSCGGREPLPSAHLKCCKTVPKTDFADKVAGKQTAVSTFFRSVHDE</sequence>
<dbReference type="AlphaFoldDB" id="A0A016TM01"/>
<dbReference type="Proteomes" id="UP000024635">
    <property type="component" value="Unassembled WGS sequence"/>
</dbReference>
<protein>
    <submittedName>
        <fullName evidence="1">Uncharacterized protein</fullName>
    </submittedName>
</protein>
<comment type="caution">
    <text evidence="1">The sequence shown here is derived from an EMBL/GenBank/DDBJ whole genome shotgun (WGS) entry which is preliminary data.</text>
</comment>
<gene>
    <name evidence="1" type="primary">Acey_s0091.g2415</name>
    <name evidence="1" type="ORF">Y032_0091g2415</name>
</gene>
<evidence type="ECO:0000313" key="1">
    <source>
        <dbReference type="EMBL" id="EYC03770.1"/>
    </source>
</evidence>